<dbReference type="UniPathway" id="UPA00378"/>
<evidence type="ECO:0000256" key="1">
    <source>
        <dbReference type="ARBA" id="ARBA00004479"/>
    </source>
</evidence>
<feature type="domain" description="OST48 middle" evidence="10">
    <location>
        <begin position="289"/>
        <end position="430"/>
    </location>
</feature>
<dbReference type="STRING" id="930992.A0A0D0BD74"/>
<dbReference type="PANTHER" id="PTHR10830:SF0">
    <property type="entry name" value="DOLICHYL-DIPHOSPHOOLIGOSACCHARIDE--PROTEIN GLYCOSYLTRANSFERASE 48 KDA SUBUNIT"/>
    <property type="match status" value="1"/>
</dbReference>
<reference evidence="12" key="2">
    <citation type="submission" date="2015-01" db="EMBL/GenBank/DDBJ databases">
        <title>Evolutionary Origins and Diversification of the Mycorrhizal Mutualists.</title>
        <authorList>
            <consortium name="DOE Joint Genome Institute"/>
            <consortium name="Mycorrhizal Genomics Consortium"/>
            <person name="Kohler A."/>
            <person name="Kuo A."/>
            <person name="Nagy L.G."/>
            <person name="Floudas D."/>
            <person name="Copeland A."/>
            <person name="Barry K.W."/>
            <person name="Cichocki N."/>
            <person name="Veneault-Fourrey C."/>
            <person name="LaButti K."/>
            <person name="Lindquist E.A."/>
            <person name="Lipzen A."/>
            <person name="Lundell T."/>
            <person name="Morin E."/>
            <person name="Murat C."/>
            <person name="Riley R."/>
            <person name="Ohm R."/>
            <person name="Sun H."/>
            <person name="Tunlid A."/>
            <person name="Henrissat B."/>
            <person name="Grigoriev I.V."/>
            <person name="Hibbett D.S."/>
            <person name="Martin F."/>
        </authorList>
    </citation>
    <scope>NUCLEOTIDE SEQUENCE [LARGE SCALE GENOMIC DNA]</scope>
    <source>
        <strain evidence="12">UH-Slu-Lm8-n1</strain>
    </source>
</reference>
<evidence type="ECO:0000259" key="10">
    <source>
        <dbReference type="Pfam" id="PF23358"/>
    </source>
</evidence>
<dbReference type="AlphaFoldDB" id="A0A0D0BD74"/>
<dbReference type="Proteomes" id="UP000054485">
    <property type="component" value="Unassembled WGS sequence"/>
</dbReference>
<evidence type="ECO:0000313" key="12">
    <source>
        <dbReference type="Proteomes" id="UP000054485"/>
    </source>
</evidence>
<evidence type="ECO:0000313" key="11">
    <source>
        <dbReference type="EMBL" id="KIK47759.1"/>
    </source>
</evidence>
<dbReference type="HOGENOM" id="CLU_031804_1_1_1"/>
<protein>
    <recommendedName>
        <fullName evidence="8">Dolichyl-diphosphooligosaccharide--protein glycosyltransferase subunit WBP1</fullName>
        <shortName evidence="8">Oligosaccharyl transferase subunit WBP1</shortName>
    </recommendedName>
</protein>
<dbReference type="EMBL" id="KN835144">
    <property type="protein sequence ID" value="KIK47759.1"/>
    <property type="molecule type" value="Genomic_DNA"/>
</dbReference>
<comment type="pathway">
    <text evidence="2 8">Protein modification; protein glycosylation.</text>
</comment>
<evidence type="ECO:0000256" key="5">
    <source>
        <dbReference type="ARBA" id="ARBA00022824"/>
    </source>
</evidence>
<feature type="transmembrane region" description="Helical" evidence="8">
    <location>
        <begin position="408"/>
        <end position="430"/>
    </location>
</feature>
<feature type="chain" id="PRO_5005111979" description="Dolichyl-diphosphooligosaccharide--protein glycosyltransferase subunit WBP1" evidence="8">
    <location>
        <begin position="21"/>
        <end position="444"/>
    </location>
</feature>
<keyword evidence="8" id="KW-0732">Signal</keyword>
<keyword evidence="5 8" id="KW-0256">Endoplasmic reticulum</keyword>
<dbReference type="InParanoid" id="A0A0D0BD74"/>
<dbReference type="PANTHER" id="PTHR10830">
    <property type="entry name" value="DOLICHYL-DIPHOSPHOOLIGOSACCHARIDE--PROTEIN GLYCOSYLTRANSFERASE 48 KDA SUBUNIT"/>
    <property type="match status" value="1"/>
</dbReference>
<evidence type="ECO:0000256" key="3">
    <source>
        <dbReference type="ARBA" id="ARBA00008743"/>
    </source>
</evidence>
<comment type="subunit">
    <text evidence="8">Component of the oligosaccharyltransferase (OST) complex.</text>
</comment>
<dbReference type="FunCoup" id="A0A0D0BD74">
    <property type="interactions" value="540"/>
</dbReference>
<name>A0A0D0BD74_9AGAM</name>
<dbReference type="InterPro" id="IPR055457">
    <property type="entry name" value="OST48_N"/>
</dbReference>
<dbReference type="OrthoDB" id="29105at2759"/>
<evidence type="ECO:0000256" key="7">
    <source>
        <dbReference type="ARBA" id="ARBA00023136"/>
    </source>
</evidence>
<comment type="similarity">
    <text evidence="3 8">Belongs to the DDOST 48 kDa subunit family.</text>
</comment>
<evidence type="ECO:0000259" key="9">
    <source>
        <dbReference type="Pfam" id="PF03345"/>
    </source>
</evidence>
<evidence type="ECO:0000256" key="6">
    <source>
        <dbReference type="ARBA" id="ARBA00022989"/>
    </source>
</evidence>
<sequence length="444" mass="48137">MRLLSSALVTLLALTKLSFASSSSGDSVLVVLDPSLDRENYSIFFGGLEKRGYSLTFRAPKDASPAITDYGVPNYDHVILFAPETKSYAQDITPQSLVGLLSENTNLLIALSPKQTPLTSLATEFSLILPPPDTPLISHHPARSEPQTTIPVPVSSSSPILTPGIPPVWFTGAPHALGSTPMLVPILRAPAESFAADSTSDADSDALVSASEKGGEGLWAGSQMGLVTGFQTNVNSRVVFAGGVKMFSDEYARKELPSGEAPGNALFVKDVAAWVFQEKMKLRIDAVDHHRVGESSAPEMYTTNDEIVYTAHISAYDSRTSTWKPYSGIDDLQLEFTMLDPHIRTSLPVVAGSPGTYQVQFRAPDRHGVFKFVLNWKRKGYSYLESSTTVPVVPPRHDQYPRFLSAAWPYYAGAISTSVGFFLFSALWLAGDVKGERKKGSKAE</sequence>
<comment type="subcellular location">
    <subcellularLocation>
        <location evidence="8">Endoplasmic reticulum membrane</location>
        <topology evidence="8">Single-pass type I membrane protein</topology>
    </subcellularLocation>
    <subcellularLocation>
        <location evidence="1">Membrane</location>
        <topology evidence="1">Single-pass type I membrane protein</topology>
    </subcellularLocation>
</comment>
<dbReference type="Pfam" id="PF03345">
    <property type="entry name" value="OST48_N"/>
    <property type="match status" value="1"/>
</dbReference>
<feature type="domain" description="OST48 N-terminal" evidence="9">
    <location>
        <begin position="28"/>
        <end position="275"/>
    </location>
</feature>
<dbReference type="InterPro" id="IPR005013">
    <property type="entry name" value="DDOST_48_kDa_subunit"/>
</dbReference>
<accession>A0A0D0BD74</accession>
<evidence type="ECO:0000256" key="8">
    <source>
        <dbReference type="RuleBase" id="RU361142"/>
    </source>
</evidence>
<dbReference type="GO" id="GO:0008250">
    <property type="term" value="C:oligosaccharyltransferase complex"/>
    <property type="evidence" value="ECO:0007669"/>
    <property type="project" value="TreeGrafter"/>
</dbReference>
<dbReference type="InterPro" id="IPR055459">
    <property type="entry name" value="OST48_MD"/>
</dbReference>
<dbReference type="GO" id="GO:0018279">
    <property type="term" value="P:protein N-linked glycosylation via asparagine"/>
    <property type="evidence" value="ECO:0007669"/>
    <property type="project" value="UniProtKB-UniRule"/>
</dbReference>
<keyword evidence="12" id="KW-1185">Reference proteome</keyword>
<reference evidence="11 12" key="1">
    <citation type="submission" date="2014-04" db="EMBL/GenBank/DDBJ databases">
        <authorList>
            <consortium name="DOE Joint Genome Institute"/>
            <person name="Kuo A."/>
            <person name="Ruytinx J."/>
            <person name="Rineau F."/>
            <person name="Colpaert J."/>
            <person name="Kohler A."/>
            <person name="Nagy L.G."/>
            <person name="Floudas D."/>
            <person name="Copeland A."/>
            <person name="Barry K.W."/>
            <person name="Cichocki N."/>
            <person name="Veneault-Fourrey C."/>
            <person name="LaButti K."/>
            <person name="Lindquist E.A."/>
            <person name="Lipzen A."/>
            <person name="Lundell T."/>
            <person name="Morin E."/>
            <person name="Murat C."/>
            <person name="Sun H."/>
            <person name="Tunlid A."/>
            <person name="Henrissat B."/>
            <person name="Grigoriev I.V."/>
            <person name="Hibbett D.S."/>
            <person name="Martin F."/>
            <person name="Nordberg H.P."/>
            <person name="Cantor M.N."/>
            <person name="Hua S.X."/>
        </authorList>
    </citation>
    <scope>NUCLEOTIDE SEQUENCE [LARGE SCALE GENOMIC DNA]</scope>
    <source>
        <strain evidence="11 12">UH-Slu-Lm8-n1</strain>
    </source>
</reference>
<organism evidence="11 12">
    <name type="scientific">Suillus luteus UH-Slu-Lm8-n1</name>
    <dbReference type="NCBI Taxonomy" id="930992"/>
    <lineage>
        <taxon>Eukaryota</taxon>
        <taxon>Fungi</taxon>
        <taxon>Dikarya</taxon>
        <taxon>Basidiomycota</taxon>
        <taxon>Agaricomycotina</taxon>
        <taxon>Agaricomycetes</taxon>
        <taxon>Agaricomycetidae</taxon>
        <taxon>Boletales</taxon>
        <taxon>Suillineae</taxon>
        <taxon>Suillaceae</taxon>
        <taxon>Suillus</taxon>
    </lineage>
</organism>
<keyword evidence="6 8" id="KW-1133">Transmembrane helix</keyword>
<proteinExistence type="inferred from homology"/>
<feature type="signal peptide" evidence="8">
    <location>
        <begin position="1"/>
        <end position="20"/>
    </location>
</feature>
<gene>
    <name evidence="11" type="ORF">CY34DRAFT_799059</name>
</gene>
<comment type="function">
    <text evidence="8">Subunit of the oligosaccharyl transferase (OST) complex that catalyzes the initial transfer of a defined glycan (Glc(3)Man(9)GlcNAc(2) in eukaryotes) from the lipid carrier dolichol-pyrophosphate to an asparagine residue within an Asn-X-Ser/Thr consensus motif in nascent polypeptide chains, the first step in protein N-glycosylation. N-glycosylation occurs cotranslationally and the complex associates with the Sec61 complex at the channel-forming translocon complex that mediates protein translocation across the endoplasmic reticulum (ER).</text>
</comment>
<evidence type="ECO:0000256" key="2">
    <source>
        <dbReference type="ARBA" id="ARBA00004922"/>
    </source>
</evidence>
<evidence type="ECO:0000256" key="4">
    <source>
        <dbReference type="ARBA" id="ARBA00022692"/>
    </source>
</evidence>
<dbReference type="Pfam" id="PF23358">
    <property type="entry name" value="OST48_MD"/>
    <property type="match status" value="1"/>
</dbReference>
<keyword evidence="4 8" id="KW-0812">Transmembrane</keyword>
<keyword evidence="7 8" id="KW-0472">Membrane</keyword>